<dbReference type="InterPro" id="IPR050111">
    <property type="entry name" value="C-type_lectin/snaclec_domain"/>
</dbReference>
<dbReference type="InterPro" id="IPR001304">
    <property type="entry name" value="C-type_lectin-like"/>
</dbReference>
<dbReference type="InterPro" id="IPR016186">
    <property type="entry name" value="C-type_lectin-like/link_sf"/>
</dbReference>
<dbReference type="PROSITE" id="PS00615">
    <property type="entry name" value="C_TYPE_LECTIN_1"/>
    <property type="match status" value="1"/>
</dbReference>
<name>A0AA39HIH8_9BILA</name>
<evidence type="ECO:0000313" key="4">
    <source>
        <dbReference type="EMBL" id="KAK0406507.1"/>
    </source>
</evidence>
<dbReference type="PROSITE" id="PS50041">
    <property type="entry name" value="C_TYPE_LECTIN_2"/>
    <property type="match status" value="2"/>
</dbReference>
<evidence type="ECO:0000256" key="2">
    <source>
        <dbReference type="SAM" id="SignalP"/>
    </source>
</evidence>
<accession>A0AA39HIH8</accession>
<dbReference type="Proteomes" id="UP001175271">
    <property type="component" value="Unassembled WGS sequence"/>
</dbReference>
<keyword evidence="5" id="KW-1185">Reference proteome</keyword>
<gene>
    <name evidence="4" type="ORF">QR680_018616</name>
</gene>
<dbReference type="PANTHER" id="PTHR22803">
    <property type="entry name" value="MANNOSE, PHOSPHOLIPASE, LECTIN RECEPTOR RELATED"/>
    <property type="match status" value="1"/>
</dbReference>
<protein>
    <recommendedName>
        <fullName evidence="3">C-type lectin domain-containing protein</fullName>
    </recommendedName>
</protein>
<comment type="caution">
    <text evidence="4">The sequence shown here is derived from an EMBL/GenBank/DDBJ whole genome shotgun (WGS) entry which is preliminary data.</text>
</comment>
<feature type="chain" id="PRO_5041201398" description="C-type lectin domain-containing protein" evidence="2">
    <location>
        <begin position="18"/>
        <end position="314"/>
    </location>
</feature>
<keyword evidence="1" id="KW-1015">Disulfide bond</keyword>
<evidence type="ECO:0000259" key="3">
    <source>
        <dbReference type="PROSITE" id="PS50041"/>
    </source>
</evidence>
<dbReference type="SUPFAM" id="SSF56436">
    <property type="entry name" value="C-type lectin-like"/>
    <property type="match status" value="2"/>
</dbReference>
<dbReference type="InterPro" id="IPR018378">
    <property type="entry name" value="C-type_lectin_CS"/>
</dbReference>
<dbReference type="CDD" id="cd00037">
    <property type="entry name" value="CLECT"/>
    <property type="match status" value="2"/>
</dbReference>
<organism evidence="4 5">
    <name type="scientific">Steinernema hermaphroditum</name>
    <dbReference type="NCBI Taxonomy" id="289476"/>
    <lineage>
        <taxon>Eukaryota</taxon>
        <taxon>Metazoa</taxon>
        <taxon>Ecdysozoa</taxon>
        <taxon>Nematoda</taxon>
        <taxon>Chromadorea</taxon>
        <taxon>Rhabditida</taxon>
        <taxon>Tylenchina</taxon>
        <taxon>Panagrolaimomorpha</taxon>
        <taxon>Strongyloidoidea</taxon>
        <taxon>Steinernematidae</taxon>
        <taxon>Steinernema</taxon>
    </lineage>
</organism>
<evidence type="ECO:0000256" key="1">
    <source>
        <dbReference type="ARBA" id="ARBA00023157"/>
    </source>
</evidence>
<feature type="signal peptide" evidence="2">
    <location>
        <begin position="1"/>
        <end position="17"/>
    </location>
</feature>
<keyword evidence="2" id="KW-0732">Signal</keyword>
<dbReference type="AlphaFoldDB" id="A0AA39HIH8"/>
<dbReference type="EMBL" id="JAUCMV010000004">
    <property type="protein sequence ID" value="KAK0406507.1"/>
    <property type="molecule type" value="Genomic_DNA"/>
</dbReference>
<dbReference type="InterPro" id="IPR016187">
    <property type="entry name" value="CTDL_fold"/>
</dbReference>
<evidence type="ECO:0000313" key="5">
    <source>
        <dbReference type="Proteomes" id="UP001175271"/>
    </source>
</evidence>
<proteinExistence type="predicted"/>
<feature type="domain" description="C-type lectin" evidence="3">
    <location>
        <begin position="163"/>
        <end position="288"/>
    </location>
</feature>
<sequence>MKTLVLVALLAIAATTAFRPCPAGGLLSSRRDKCYHIIPVALNTRSARQTCANFGANLASVTTARDNEVIQEAAAFLSVNLHLKQKKFWLGGNDEEGFWAWDDESPFTFTNWAANQPNPTGHCLQIDSATGRWSSGKCNEVFPYVCETEPVSPCADPDGWQSFGDHHYLYYTKEQKTWSQAEDYCKYKGAHLASVHSKEESDFIRKVMYPMTPDTHRLEAWIGGQRVGNTTQFAWSDGSLWNYNNWKYSPVSGFNCVELSHANGASSAAPVQGWTASYCDHPFHFICKKPIDDYVAMKLNKEEFFRNVYKHYFV</sequence>
<dbReference type="Gene3D" id="3.10.100.10">
    <property type="entry name" value="Mannose-Binding Protein A, subunit A"/>
    <property type="match status" value="2"/>
</dbReference>
<dbReference type="Pfam" id="PF00059">
    <property type="entry name" value="Lectin_C"/>
    <property type="match status" value="2"/>
</dbReference>
<feature type="domain" description="C-type lectin" evidence="3">
    <location>
        <begin position="30"/>
        <end position="147"/>
    </location>
</feature>
<reference evidence="4" key="1">
    <citation type="submission" date="2023-06" db="EMBL/GenBank/DDBJ databases">
        <title>Genomic analysis of the entomopathogenic nematode Steinernema hermaphroditum.</title>
        <authorList>
            <person name="Schwarz E.M."/>
            <person name="Heppert J.K."/>
            <person name="Baniya A."/>
            <person name="Schwartz H.T."/>
            <person name="Tan C.-H."/>
            <person name="Antoshechkin I."/>
            <person name="Sternberg P.W."/>
            <person name="Goodrich-Blair H."/>
            <person name="Dillman A.R."/>
        </authorList>
    </citation>
    <scope>NUCLEOTIDE SEQUENCE</scope>
    <source>
        <strain evidence="4">PS9179</strain>
        <tissue evidence="4">Whole animal</tissue>
    </source>
</reference>
<dbReference type="SMART" id="SM00034">
    <property type="entry name" value="CLECT"/>
    <property type="match status" value="2"/>
</dbReference>